<protein>
    <submittedName>
        <fullName evidence="2">Uncharacterized protein</fullName>
    </submittedName>
</protein>
<evidence type="ECO:0000256" key="1">
    <source>
        <dbReference type="SAM" id="MobiDB-lite"/>
    </source>
</evidence>
<feature type="compositionally biased region" description="Basic and acidic residues" evidence="1">
    <location>
        <begin position="9"/>
        <end position="26"/>
    </location>
</feature>
<dbReference type="EMBL" id="MLJW01004030">
    <property type="protein sequence ID" value="OIQ70783.1"/>
    <property type="molecule type" value="Genomic_DNA"/>
</dbReference>
<comment type="caution">
    <text evidence="2">The sequence shown here is derived from an EMBL/GenBank/DDBJ whole genome shotgun (WGS) entry which is preliminary data.</text>
</comment>
<proteinExistence type="predicted"/>
<name>A0A1J5PSS2_9ZZZZ</name>
<sequence length="185" mass="19727">MQHLAVAKRRAEFTEDQGHQHAAQKEFGRECGRGRMMEQCRSELPERRVKSDAEQAVTRAIAHCDQPGTEPRPGETGLRAQGVLRTQLPAQAEHHHRQEHAFDHGDQPPGLGVGAPVAQPLPAPARRLAAHAAGDASGQAVEFHWGMRGLSGFQGLAALPAPAGTTRIPPSSASIGDCPTAANAW</sequence>
<dbReference type="AlphaFoldDB" id="A0A1J5PSS2"/>
<organism evidence="2">
    <name type="scientific">mine drainage metagenome</name>
    <dbReference type="NCBI Taxonomy" id="410659"/>
    <lineage>
        <taxon>unclassified sequences</taxon>
        <taxon>metagenomes</taxon>
        <taxon>ecological metagenomes</taxon>
    </lineage>
</organism>
<gene>
    <name evidence="2" type="ORF">GALL_476020</name>
</gene>
<feature type="region of interest" description="Disordered" evidence="1">
    <location>
        <begin position="90"/>
        <end position="119"/>
    </location>
</feature>
<reference evidence="2" key="1">
    <citation type="submission" date="2016-10" db="EMBL/GenBank/DDBJ databases">
        <title>Sequence of Gallionella enrichment culture.</title>
        <authorList>
            <person name="Poehlein A."/>
            <person name="Muehling M."/>
            <person name="Daniel R."/>
        </authorList>
    </citation>
    <scope>NUCLEOTIDE SEQUENCE</scope>
</reference>
<accession>A0A1J5PSS2</accession>
<feature type="region of interest" description="Disordered" evidence="1">
    <location>
        <begin position="166"/>
        <end position="185"/>
    </location>
</feature>
<evidence type="ECO:0000313" key="2">
    <source>
        <dbReference type="EMBL" id="OIQ70783.1"/>
    </source>
</evidence>
<feature type="region of interest" description="Disordered" evidence="1">
    <location>
        <begin position="1"/>
        <end position="26"/>
    </location>
</feature>